<dbReference type="STRING" id="92696.A0A4R0RX76"/>
<feature type="compositionally biased region" description="Low complexity" evidence="1">
    <location>
        <begin position="155"/>
        <end position="173"/>
    </location>
</feature>
<protein>
    <submittedName>
        <fullName evidence="3">Uncharacterized protein</fullName>
    </submittedName>
</protein>
<dbReference type="Gene3D" id="1.20.5.510">
    <property type="entry name" value="Single helix bin"/>
    <property type="match status" value="1"/>
</dbReference>
<name>A0A4R0RX76_9APHY</name>
<accession>A0A4R0RX76</accession>
<dbReference type="OrthoDB" id="3265734at2759"/>
<proteinExistence type="predicted"/>
<dbReference type="AlphaFoldDB" id="A0A4R0RX76"/>
<dbReference type="Gene3D" id="2.60.120.260">
    <property type="entry name" value="Galactose-binding domain-like"/>
    <property type="match status" value="1"/>
</dbReference>
<keyword evidence="2" id="KW-0812">Transmembrane</keyword>
<feature type="transmembrane region" description="Helical" evidence="2">
    <location>
        <begin position="196"/>
        <end position="217"/>
    </location>
</feature>
<feature type="region of interest" description="Disordered" evidence="1">
    <location>
        <begin position="143"/>
        <end position="187"/>
    </location>
</feature>
<keyword evidence="4" id="KW-1185">Reference proteome</keyword>
<dbReference type="EMBL" id="RWJN01000093">
    <property type="protein sequence ID" value="TCD67554.1"/>
    <property type="molecule type" value="Genomic_DNA"/>
</dbReference>
<keyword evidence="2" id="KW-0472">Membrane</keyword>
<gene>
    <name evidence="3" type="ORF">EIP91_012251</name>
</gene>
<evidence type="ECO:0000256" key="2">
    <source>
        <dbReference type="SAM" id="Phobius"/>
    </source>
</evidence>
<evidence type="ECO:0000313" key="4">
    <source>
        <dbReference type="Proteomes" id="UP000292702"/>
    </source>
</evidence>
<comment type="caution">
    <text evidence="3">The sequence shown here is derived from an EMBL/GenBank/DDBJ whole genome shotgun (WGS) entry which is preliminary data.</text>
</comment>
<keyword evidence="2" id="KW-1133">Transmembrane helix</keyword>
<organism evidence="3 4">
    <name type="scientific">Steccherinum ochraceum</name>
    <dbReference type="NCBI Taxonomy" id="92696"/>
    <lineage>
        <taxon>Eukaryota</taxon>
        <taxon>Fungi</taxon>
        <taxon>Dikarya</taxon>
        <taxon>Basidiomycota</taxon>
        <taxon>Agaricomycotina</taxon>
        <taxon>Agaricomycetes</taxon>
        <taxon>Polyporales</taxon>
        <taxon>Steccherinaceae</taxon>
        <taxon>Steccherinum</taxon>
    </lineage>
</organism>
<dbReference type="Proteomes" id="UP000292702">
    <property type="component" value="Unassembled WGS sequence"/>
</dbReference>
<evidence type="ECO:0000313" key="3">
    <source>
        <dbReference type="EMBL" id="TCD67554.1"/>
    </source>
</evidence>
<sequence>MSSTDQSSKIDDQDPRISYFGPSWFNVNTSNAAVFNKTLSSASEANAGFGFVFTGIQVAVYGSVVNKNGAAPPIIRFSVDNGTPVVYNAPALTIEGDALLFFQSDALSPTTHQIVANVTRATGDSAFLVDYLTVLPVGATIPASSSQPPLPTTPPANASTSSSAASSGTGQLAPTVTPNSDNQGVVSGKSSNAGPIAGGVVGGVVIIVLALLGFWWWRRRRNGASFRYPDEIGPTPAMRDTDPVLGGSSTAFTPDYGGGGQVTPYLLPQEYNASESHIGEASVVGGSSHTGSNQITSSFVGGSHADSNYLSSSSSASPYFANPNASASQPLLDSTVASEYSSGFTTGHGSAVAAEVPTRGLHPPQSSTDVKRPIVISATSNGNRIEQPEPSALPTPDIPQHADSGLRFSPQAEPEVPVLPMGAPPAYTAS</sequence>
<reference evidence="3 4" key="1">
    <citation type="submission" date="2018-11" db="EMBL/GenBank/DDBJ databases">
        <title>Genome assembly of Steccherinum ochraceum LE-BIN_3174, the white-rot fungus of the Steccherinaceae family (The Residual Polyporoid clade, Polyporales, Basidiomycota).</title>
        <authorList>
            <person name="Fedorova T.V."/>
            <person name="Glazunova O.A."/>
            <person name="Landesman E.O."/>
            <person name="Moiseenko K.V."/>
            <person name="Psurtseva N.V."/>
            <person name="Savinova O.S."/>
            <person name="Shakhova N.V."/>
            <person name="Tyazhelova T.V."/>
            <person name="Vasina D.V."/>
        </authorList>
    </citation>
    <scope>NUCLEOTIDE SEQUENCE [LARGE SCALE GENOMIC DNA]</scope>
    <source>
        <strain evidence="3 4">LE-BIN_3174</strain>
    </source>
</reference>
<feature type="region of interest" description="Disordered" evidence="1">
    <location>
        <begin position="379"/>
        <end position="430"/>
    </location>
</feature>
<feature type="compositionally biased region" description="Polar residues" evidence="1">
    <location>
        <begin position="174"/>
        <end position="187"/>
    </location>
</feature>
<evidence type="ECO:0000256" key="1">
    <source>
        <dbReference type="SAM" id="MobiDB-lite"/>
    </source>
</evidence>